<evidence type="ECO:0000256" key="3">
    <source>
        <dbReference type="ARBA" id="ARBA00012438"/>
    </source>
</evidence>
<dbReference type="Pfam" id="PF00672">
    <property type="entry name" value="HAMP"/>
    <property type="match status" value="1"/>
</dbReference>
<feature type="transmembrane region" description="Helical" evidence="11">
    <location>
        <begin position="7"/>
        <end position="26"/>
    </location>
</feature>
<evidence type="ECO:0000313" key="12">
    <source>
        <dbReference type="EMBL" id="QPH48583.1"/>
    </source>
</evidence>
<dbReference type="InterPro" id="IPR036097">
    <property type="entry name" value="HisK_dim/P_sf"/>
</dbReference>
<evidence type="ECO:0000256" key="10">
    <source>
        <dbReference type="ARBA" id="ARBA00023136"/>
    </source>
</evidence>
<dbReference type="InterPro" id="IPR003661">
    <property type="entry name" value="HisK_dim/P_dom"/>
</dbReference>
<dbReference type="PANTHER" id="PTHR45436">
    <property type="entry name" value="SENSOR HISTIDINE KINASE YKOH"/>
    <property type="match status" value="1"/>
</dbReference>
<dbReference type="GeneID" id="93443908"/>
<dbReference type="InterPro" id="IPR038428">
    <property type="entry name" value="HK_sensor_dom_sf"/>
</dbReference>
<comment type="catalytic activity">
    <reaction evidence="1">
        <text>ATP + protein L-histidine = ADP + protein N-phospho-L-histidine.</text>
        <dbReference type="EC" id="2.7.13.3"/>
    </reaction>
</comment>
<dbReference type="Gene3D" id="1.10.8.500">
    <property type="entry name" value="HAMP domain in histidine kinase"/>
    <property type="match status" value="1"/>
</dbReference>
<dbReference type="InterPro" id="IPR031930">
    <property type="entry name" value="HK_sensor"/>
</dbReference>
<dbReference type="EMBL" id="CP064946">
    <property type="protein sequence ID" value="QPH48583.1"/>
    <property type="molecule type" value="Genomic_DNA"/>
</dbReference>
<accession>A0A2L1WHW5</accession>
<dbReference type="Gene3D" id="3.30.565.10">
    <property type="entry name" value="Histidine kinase-like ATPase, C-terminal domain"/>
    <property type="match status" value="1"/>
</dbReference>
<dbReference type="InterPro" id="IPR003594">
    <property type="entry name" value="HATPase_dom"/>
</dbReference>
<dbReference type="SUPFAM" id="SSF158472">
    <property type="entry name" value="HAMP domain-like"/>
    <property type="match status" value="1"/>
</dbReference>
<dbReference type="SUPFAM" id="SSF47384">
    <property type="entry name" value="Homodimeric domain of signal transducing histidine kinase"/>
    <property type="match status" value="1"/>
</dbReference>
<dbReference type="SMART" id="SM00387">
    <property type="entry name" value="HATPase_c"/>
    <property type="match status" value="1"/>
</dbReference>
<organism evidence="12 13">
    <name type="scientific">Pseudomonas fulva</name>
    <dbReference type="NCBI Taxonomy" id="47880"/>
    <lineage>
        <taxon>Bacteria</taxon>
        <taxon>Pseudomonadati</taxon>
        <taxon>Pseudomonadota</taxon>
        <taxon>Gammaproteobacteria</taxon>
        <taxon>Pseudomonadales</taxon>
        <taxon>Pseudomonadaceae</taxon>
        <taxon>Pseudomonas</taxon>
    </lineage>
</organism>
<dbReference type="GO" id="GO:0000155">
    <property type="term" value="F:phosphorelay sensor kinase activity"/>
    <property type="evidence" value="ECO:0007669"/>
    <property type="project" value="InterPro"/>
</dbReference>
<dbReference type="SMART" id="SM00388">
    <property type="entry name" value="HisKA"/>
    <property type="match status" value="1"/>
</dbReference>
<dbReference type="RefSeq" id="WP_028687659.1">
    <property type="nucleotide sequence ID" value="NZ_BQHM01000009.1"/>
</dbReference>
<dbReference type="Gene3D" id="1.10.287.130">
    <property type="match status" value="1"/>
</dbReference>
<evidence type="ECO:0000256" key="9">
    <source>
        <dbReference type="ARBA" id="ARBA00023012"/>
    </source>
</evidence>
<dbReference type="InterPro" id="IPR036890">
    <property type="entry name" value="HATPase_C_sf"/>
</dbReference>
<evidence type="ECO:0000256" key="2">
    <source>
        <dbReference type="ARBA" id="ARBA00004370"/>
    </source>
</evidence>
<dbReference type="SUPFAM" id="SSF55874">
    <property type="entry name" value="ATPase domain of HSP90 chaperone/DNA topoisomerase II/histidine kinase"/>
    <property type="match status" value="1"/>
</dbReference>
<name>A0A2L1WHW5_9PSED</name>
<dbReference type="InterPro" id="IPR003660">
    <property type="entry name" value="HAMP_dom"/>
</dbReference>
<dbReference type="GO" id="GO:0016020">
    <property type="term" value="C:membrane"/>
    <property type="evidence" value="ECO:0007669"/>
    <property type="project" value="UniProtKB-SubCell"/>
</dbReference>
<dbReference type="Proteomes" id="UP000594430">
    <property type="component" value="Chromosome"/>
</dbReference>
<evidence type="ECO:0000313" key="13">
    <source>
        <dbReference type="Proteomes" id="UP000594430"/>
    </source>
</evidence>
<dbReference type="CDD" id="cd06225">
    <property type="entry name" value="HAMP"/>
    <property type="match status" value="1"/>
</dbReference>
<keyword evidence="4" id="KW-0597">Phosphoprotein</keyword>
<dbReference type="Pfam" id="PF16750">
    <property type="entry name" value="HK_sensor"/>
    <property type="match status" value="1"/>
</dbReference>
<keyword evidence="7 12" id="KW-0418">Kinase</keyword>
<sequence length="448" mass="50538">MRRHPLLWKLALLQVSFCLLLTWLIWTWGLTVERSTYFLAQADQDYLARYARQAELAWEQGGAVGVETWRKQVQRAEDTWAAVVGPYLQSLGTTQLTAEEAGHLTFMRKLNWPMSRRLQGELPYVSITFPRHPEHGRLVMQLPERLLPTGLTPWTHLVTHGVAPALLALLMGLALYRHLVAPLNRLRDRADALRANDLDSPGLPLQDRRDELGELAQAFDHMANRLRQSLEQQRLLLRTLSHELRTPLARLRIAHDSNLPAAQLRARMDYETSHMQKLLEDTLDLAWMDTEQPVLATEPVLMASLWEALCQDICFESGWSPARLPCTLGQDCVVQVHLDSVAQALENLLRNAIRHSPPEGTVCLEGWREGTHWHLCVRDQGPGVPEAALERIFQPYQRLTASGAGFGLGLAIARRAVQLQGGRLWACNAHPGLRLHLTLPASVNGLES</sequence>
<reference evidence="12 13" key="1">
    <citation type="submission" date="2020-11" db="EMBL/GenBank/DDBJ databases">
        <title>Pseudomonas fulva producing VIM-24.</title>
        <authorList>
            <person name="Liu S."/>
        </authorList>
    </citation>
    <scope>NUCLEOTIDE SEQUENCE [LARGE SCALE GENOMIC DNA]</scope>
    <source>
        <strain evidence="12 13">ZDHY414</strain>
    </source>
</reference>
<dbReference type="PROSITE" id="PS50885">
    <property type="entry name" value="HAMP"/>
    <property type="match status" value="1"/>
</dbReference>
<gene>
    <name evidence="12" type="ORF">IZU98_19730</name>
</gene>
<evidence type="ECO:0000256" key="8">
    <source>
        <dbReference type="ARBA" id="ARBA00022989"/>
    </source>
</evidence>
<protein>
    <recommendedName>
        <fullName evidence="3">histidine kinase</fullName>
        <ecNumber evidence="3">2.7.13.3</ecNumber>
    </recommendedName>
</protein>
<dbReference type="EC" id="2.7.13.3" evidence="3"/>
<evidence type="ECO:0000256" key="11">
    <source>
        <dbReference type="SAM" id="Phobius"/>
    </source>
</evidence>
<keyword evidence="9" id="KW-0902">Two-component regulatory system</keyword>
<evidence type="ECO:0000256" key="7">
    <source>
        <dbReference type="ARBA" id="ARBA00022777"/>
    </source>
</evidence>
<keyword evidence="8 11" id="KW-1133">Transmembrane helix</keyword>
<keyword evidence="6 11" id="KW-0812">Transmembrane</keyword>
<proteinExistence type="predicted"/>
<dbReference type="InterPro" id="IPR004358">
    <property type="entry name" value="Sig_transdc_His_kin-like_C"/>
</dbReference>
<dbReference type="AlphaFoldDB" id="A0A2L1WHW5"/>
<dbReference type="Gene3D" id="3.30.450.170">
    <property type="entry name" value="Two-component histidine kinase, sensor domain"/>
    <property type="match status" value="1"/>
</dbReference>
<evidence type="ECO:0000256" key="1">
    <source>
        <dbReference type="ARBA" id="ARBA00000085"/>
    </source>
</evidence>
<dbReference type="Pfam" id="PF00512">
    <property type="entry name" value="HisKA"/>
    <property type="match status" value="1"/>
</dbReference>
<dbReference type="InterPro" id="IPR005467">
    <property type="entry name" value="His_kinase_dom"/>
</dbReference>
<evidence type="ECO:0000256" key="5">
    <source>
        <dbReference type="ARBA" id="ARBA00022679"/>
    </source>
</evidence>
<dbReference type="CDD" id="cd00082">
    <property type="entry name" value="HisKA"/>
    <property type="match status" value="1"/>
</dbReference>
<dbReference type="PRINTS" id="PR00344">
    <property type="entry name" value="BCTRLSENSOR"/>
</dbReference>
<dbReference type="InterPro" id="IPR050428">
    <property type="entry name" value="TCS_sensor_his_kinase"/>
</dbReference>
<evidence type="ECO:0000256" key="6">
    <source>
        <dbReference type="ARBA" id="ARBA00022692"/>
    </source>
</evidence>
<dbReference type="PANTHER" id="PTHR45436:SF5">
    <property type="entry name" value="SENSOR HISTIDINE KINASE TRCS"/>
    <property type="match status" value="1"/>
</dbReference>
<dbReference type="PROSITE" id="PS50109">
    <property type="entry name" value="HIS_KIN"/>
    <property type="match status" value="1"/>
</dbReference>
<evidence type="ECO:0000256" key="4">
    <source>
        <dbReference type="ARBA" id="ARBA00022553"/>
    </source>
</evidence>
<comment type="subcellular location">
    <subcellularLocation>
        <location evidence="2">Membrane</location>
    </subcellularLocation>
</comment>
<dbReference type="Pfam" id="PF02518">
    <property type="entry name" value="HATPase_c"/>
    <property type="match status" value="1"/>
</dbReference>
<keyword evidence="10 11" id="KW-0472">Membrane</keyword>
<keyword evidence="5" id="KW-0808">Transferase</keyword>
<dbReference type="SMART" id="SM00304">
    <property type="entry name" value="HAMP"/>
    <property type="match status" value="1"/>
</dbReference>